<evidence type="ECO:0000313" key="3">
    <source>
        <dbReference type="Proteomes" id="UP001597476"/>
    </source>
</evidence>
<dbReference type="RefSeq" id="WP_380288379.1">
    <property type="nucleotide sequence ID" value="NZ_JBHULY010000005.1"/>
</dbReference>
<feature type="chain" id="PRO_5046323153" description="DUF4177 domain-containing protein" evidence="1">
    <location>
        <begin position="23"/>
        <end position="80"/>
    </location>
</feature>
<reference evidence="3" key="1">
    <citation type="journal article" date="2019" name="Int. J. Syst. Evol. Microbiol.">
        <title>The Global Catalogue of Microorganisms (GCM) 10K type strain sequencing project: providing services to taxonomists for standard genome sequencing and annotation.</title>
        <authorList>
            <consortium name="The Broad Institute Genomics Platform"/>
            <consortium name="The Broad Institute Genome Sequencing Center for Infectious Disease"/>
            <person name="Wu L."/>
            <person name="Ma J."/>
        </authorList>
    </citation>
    <scope>NUCLEOTIDE SEQUENCE [LARGE SCALE GENOMIC DNA]</scope>
    <source>
        <strain evidence="3">KCTC 42398</strain>
    </source>
</reference>
<keyword evidence="3" id="KW-1185">Reference proteome</keyword>
<dbReference type="EMBL" id="JBHULY010000005">
    <property type="protein sequence ID" value="MFD2724895.1"/>
    <property type="molecule type" value="Genomic_DNA"/>
</dbReference>
<feature type="signal peptide" evidence="1">
    <location>
        <begin position="1"/>
        <end position="22"/>
    </location>
</feature>
<name>A0ABW5T8W1_9FLAO</name>
<keyword evidence="1" id="KW-0732">Signal</keyword>
<evidence type="ECO:0000313" key="2">
    <source>
        <dbReference type="EMBL" id="MFD2724895.1"/>
    </source>
</evidence>
<gene>
    <name evidence="2" type="ORF">ACFSR8_01610</name>
</gene>
<organism evidence="2 3">
    <name type="scientific">Hyunsoonleella rubra</name>
    <dbReference type="NCBI Taxonomy" id="1737062"/>
    <lineage>
        <taxon>Bacteria</taxon>
        <taxon>Pseudomonadati</taxon>
        <taxon>Bacteroidota</taxon>
        <taxon>Flavobacteriia</taxon>
        <taxon>Flavobacteriales</taxon>
        <taxon>Flavobacteriaceae</taxon>
    </lineage>
</organism>
<protein>
    <recommendedName>
        <fullName evidence="4">DUF4177 domain-containing protein</fullName>
    </recommendedName>
</protein>
<evidence type="ECO:0000256" key="1">
    <source>
        <dbReference type="SAM" id="SignalP"/>
    </source>
</evidence>
<proteinExistence type="predicted"/>
<evidence type="ECO:0008006" key="4">
    <source>
        <dbReference type="Google" id="ProtNLM"/>
    </source>
</evidence>
<accession>A0ABW5T8W1</accession>
<comment type="caution">
    <text evidence="2">The sequence shown here is derived from an EMBL/GenBank/DDBJ whole genome shotgun (WGS) entry which is preliminary data.</text>
</comment>
<dbReference type="Proteomes" id="UP001597476">
    <property type="component" value="Unassembled WGS sequence"/>
</dbReference>
<sequence length="80" mass="9273">MMKKLQLLVVAMLLLFSVDMRADDVIVNSDLNLFNPDVRKCLLEASIKEGWELKSVYMNTKDQLVMVFDKDNSTKVYKTK</sequence>